<sequence>MGRDSLSLRLRWVPFTKPLPMSCRTILQQARGQSPDLLPLLGSLRFHVLVHSPMRVTLPSRKYFTIGHPGVFSLARWSLLIHTGFHMSHATRVVS</sequence>
<keyword evidence="2" id="KW-1185">Reference proteome</keyword>
<name>A0AA87ZAT0_FICCA</name>
<protein>
    <submittedName>
        <fullName evidence="1">Uncharacterized protein</fullName>
    </submittedName>
</protein>
<evidence type="ECO:0000313" key="2">
    <source>
        <dbReference type="Proteomes" id="UP001187192"/>
    </source>
</evidence>
<reference evidence="1" key="1">
    <citation type="submission" date="2023-07" db="EMBL/GenBank/DDBJ databases">
        <title>draft genome sequence of fig (Ficus carica).</title>
        <authorList>
            <person name="Takahashi T."/>
            <person name="Nishimura K."/>
        </authorList>
    </citation>
    <scope>NUCLEOTIDE SEQUENCE</scope>
</reference>
<dbReference type="EMBL" id="BTGU01000004">
    <property type="protein sequence ID" value="GMN33509.1"/>
    <property type="molecule type" value="Genomic_DNA"/>
</dbReference>
<organism evidence="1 2">
    <name type="scientific">Ficus carica</name>
    <name type="common">Common fig</name>
    <dbReference type="NCBI Taxonomy" id="3494"/>
    <lineage>
        <taxon>Eukaryota</taxon>
        <taxon>Viridiplantae</taxon>
        <taxon>Streptophyta</taxon>
        <taxon>Embryophyta</taxon>
        <taxon>Tracheophyta</taxon>
        <taxon>Spermatophyta</taxon>
        <taxon>Magnoliopsida</taxon>
        <taxon>eudicotyledons</taxon>
        <taxon>Gunneridae</taxon>
        <taxon>Pentapetalae</taxon>
        <taxon>rosids</taxon>
        <taxon>fabids</taxon>
        <taxon>Rosales</taxon>
        <taxon>Moraceae</taxon>
        <taxon>Ficeae</taxon>
        <taxon>Ficus</taxon>
    </lineage>
</organism>
<dbReference type="Proteomes" id="UP001187192">
    <property type="component" value="Unassembled WGS sequence"/>
</dbReference>
<gene>
    <name evidence="1" type="ORF">TIFTF001_004204</name>
</gene>
<proteinExistence type="predicted"/>
<accession>A0AA87ZAT0</accession>
<dbReference type="AlphaFoldDB" id="A0AA87ZAT0"/>
<evidence type="ECO:0000313" key="1">
    <source>
        <dbReference type="EMBL" id="GMN33509.1"/>
    </source>
</evidence>
<comment type="caution">
    <text evidence="1">The sequence shown here is derived from an EMBL/GenBank/DDBJ whole genome shotgun (WGS) entry which is preliminary data.</text>
</comment>